<reference evidence="1" key="1">
    <citation type="submission" date="2022-03" db="EMBL/GenBank/DDBJ databases">
        <authorList>
            <person name="Vrbovska V."/>
            <person name="Kovarovic V."/>
            <person name="Botka T."/>
            <person name="Pantucek R."/>
        </authorList>
    </citation>
    <scope>NUCLEOTIDE SEQUENCE</scope>
    <source>
        <strain evidence="1">CCM 2609</strain>
    </source>
</reference>
<evidence type="ECO:0000313" key="2">
    <source>
        <dbReference type="Proteomes" id="UP000830343"/>
    </source>
</evidence>
<keyword evidence="2" id="KW-1185">Reference proteome</keyword>
<dbReference type="RefSeq" id="WP_243367199.1">
    <property type="nucleotide sequence ID" value="NZ_CP094348.1"/>
</dbReference>
<evidence type="ECO:0000313" key="1">
    <source>
        <dbReference type="EMBL" id="UOB21524.1"/>
    </source>
</evidence>
<protein>
    <submittedName>
        <fullName evidence="1">Uncharacterized protein</fullName>
    </submittedName>
</protein>
<dbReference type="Proteomes" id="UP000830343">
    <property type="component" value="Chromosome"/>
</dbReference>
<sequence length="73" mass="7784">MTAPHVHKGKTWWSASYNGLSLTAASDSSIQNDALANEYKPKVKVDAHVNFSGVDSGLVIFESSGVTSSILFI</sequence>
<dbReference type="EMBL" id="CP094348">
    <property type="protein sequence ID" value="UOB21524.1"/>
    <property type="molecule type" value="Genomic_DNA"/>
</dbReference>
<organism evidence="1 2">
    <name type="scientific">Macrococcus armenti</name>
    <dbReference type="NCBI Taxonomy" id="2875764"/>
    <lineage>
        <taxon>Bacteria</taxon>
        <taxon>Bacillati</taxon>
        <taxon>Bacillota</taxon>
        <taxon>Bacilli</taxon>
        <taxon>Bacillales</taxon>
        <taxon>Staphylococcaceae</taxon>
        <taxon>Macrococcus</taxon>
    </lineage>
</organism>
<gene>
    <name evidence="1" type="ORF">MRZ06_05420</name>
</gene>
<name>A0ABY4A019_9STAP</name>
<accession>A0ABY4A019</accession>
<proteinExistence type="predicted"/>
<reference evidence="1" key="2">
    <citation type="submission" date="2022-04" db="EMBL/GenBank/DDBJ databases">
        <title>Antimicrobial genetic elements in methicillin-resistant Macrococcus armenti.</title>
        <authorList>
            <person name="Keller J.E."/>
            <person name="Schwendener S."/>
            <person name="Pantucek R."/>
            <person name="Perreten V."/>
        </authorList>
    </citation>
    <scope>NUCLEOTIDE SEQUENCE</scope>
    <source>
        <strain evidence="1">CCM 2609</strain>
    </source>
</reference>